<proteinExistence type="predicted"/>
<protein>
    <submittedName>
        <fullName evidence="1">Uncharacterized protein</fullName>
    </submittedName>
</protein>
<name>A0A7M2TIB0_STRCW</name>
<evidence type="ECO:0000313" key="2">
    <source>
        <dbReference type="Proteomes" id="UP000594008"/>
    </source>
</evidence>
<evidence type="ECO:0000313" key="1">
    <source>
        <dbReference type="EMBL" id="QOV47899.1"/>
    </source>
</evidence>
<organism evidence="1 2">
    <name type="scientific">Streptomyces chromofuscus</name>
    <dbReference type="NCBI Taxonomy" id="42881"/>
    <lineage>
        <taxon>Bacteria</taxon>
        <taxon>Bacillati</taxon>
        <taxon>Actinomycetota</taxon>
        <taxon>Actinomycetes</taxon>
        <taxon>Kitasatosporales</taxon>
        <taxon>Streptomycetaceae</taxon>
        <taxon>Streptomyces</taxon>
    </lineage>
</organism>
<gene>
    <name evidence="1" type="ORF">IPT68_30365</name>
</gene>
<keyword evidence="2" id="KW-1185">Reference proteome</keyword>
<reference evidence="1 2" key="1">
    <citation type="submission" date="2020-10" db="EMBL/GenBank/DDBJ databases">
        <title>Streptomyces chromofuscus complate genome analysis.</title>
        <authorList>
            <person name="Anwar N."/>
        </authorList>
    </citation>
    <scope>NUCLEOTIDE SEQUENCE [LARGE SCALE GENOMIC DNA]</scope>
    <source>
        <strain evidence="1 2">DSM 40273</strain>
    </source>
</reference>
<accession>A0A7M2TIB0</accession>
<dbReference type="RefSeq" id="WP_194074127.1">
    <property type="nucleotide sequence ID" value="NZ_CP063374.1"/>
</dbReference>
<dbReference type="AlphaFoldDB" id="A0A7M2TIB0"/>
<dbReference type="EMBL" id="CP063374">
    <property type="protein sequence ID" value="QOV47899.1"/>
    <property type="molecule type" value="Genomic_DNA"/>
</dbReference>
<dbReference type="Proteomes" id="UP000594008">
    <property type="component" value="Chromosome"/>
</dbReference>
<dbReference type="KEGG" id="schf:IPT68_30365"/>
<sequence>MTEVAREAAMARTVAQYKGGRPKTFTLPERREIKLPDAALVRSGER</sequence>